<evidence type="ECO:0000256" key="8">
    <source>
        <dbReference type="ARBA" id="ARBA00023136"/>
    </source>
</evidence>
<dbReference type="GO" id="GO:0005886">
    <property type="term" value="C:plasma membrane"/>
    <property type="evidence" value="ECO:0007669"/>
    <property type="project" value="UniProtKB-SubCell"/>
</dbReference>
<dbReference type="InterPro" id="IPR000068">
    <property type="entry name" value="GPCR_3_Ca_sens_rcpt-rel"/>
</dbReference>
<evidence type="ECO:0000256" key="12">
    <source>
        <dbReference type="SAM" id="Phobius"/>
    </source>
</evidence>
<comment type="similarity">
    <text evidence="2">Belongs to the G-protein coupled receptor 3 family.</text>
</comment>
<evidence type="ECO:0000256" key="4">
    <source>
        <dbReference type="ARBA" id="ARBA00022692"/>
    </source>
</evidence>
<feature type="transmembrane region" description="Helical" evidence="12">
    <location>
        <begin position="470"/>
        <end position="492"/>
    </location>
</feature>
<dbReference type="InterPro" id="IPR017978">
    <property type="entry name" value="GPCR_3_C"/>
</dbReference>
<evidence type="ECO:0000256" key="5">
    <source>
        <dbReference type="ARBA" id="ARBA00022729"/>
    </source>
</evidence>
<feature type="transmembrane region" description="Helical" evidence="12">
    <location>
        <begin position="407"/>
        <end position="432"/>
    </location>
</feature>
<dbReference type="InterPro" id="IPR004073">
    <property type="entry name" value="GPCR_3_vmron_rcpt_2"/>
</dbReference>
<evidence type="ECO:0000256" key="9">
    <source>
        <dbReference type="ARBA" id="ARBA00023170"/>
    </source>
</evidence>
<dbReference type="Gene3D" id="3.40.50.2300">
    <property type="match status" value="2"/>
</dbReference>
<feature type="transmembrane region" description="Helical" evidence="12">
    <location>
        <begin position="288"/>
        <end position="309"/>
    </location>
</feature>
<dbReference type="FunFam" id="2.10.50.30:FF:000002">
    <property type="entry name" value="Vomeronasal 2 receptor, h1"/>
    <property type="match status" value="1"/>
</dbReference>
<dbReference type="Pfam" id="PF01094">
    <property type="entry name" value="ANF_receptor"/>
    <property type="match status" value="1"/>
</dbReference>
<evidence type="ECO:0000256" key="7">
    <source>
        <dbReference type="ARBA" id="ARBA00023040"/>
    </source>
</evidence>
<evidence type="ECO:0000313" key="15">
    <source>
        <dbReference type="RefSeq" id="XP_025031039.1"/>
    </source>
</evidence>
<sequence>MVTKFYQHALALAFAVKEINEDPQILPNVTLGFHIYDSYYDARMTYRTTLDLLFKSTGFLPNYKCAKQRNLIAILGGLGSDTSFYMADILSLYKIPQLHPYLVRISFNNSAGETVSFNEQREKRGGFDIVNMVSFPNRSFERVKIGWLDLDAPHGEEFTISENMILWHTAFNQVCPLSVCNEWCRPGNLKEKREGVKFCCYDCVPCPEGEISNKTDMENCFKCPEDQYPTKEKDDCIYKIVIYLSYKDLLGISLASTSVSLALTTALVLGIFLKHKDTPLVKANNRDLTYILLITLLFCFLCPLLFLGQPNELTCLLRQPAFGIIFSMAVSCILAKTFTVVVAFMATRPASNMKKWVGKRTATSIVLFCILIQVGLCAIWLGTFPPFPQLNMHSMTEAIIKECNEGSPVMFSCVLGYMGFLALASFLVAFFARRLPDSFNEAKFITFSMLVFCSVWVLFVPTYLSSTGKSLAAVEIFSILASSVGLLGCIFFPKCYIIMLRPELNIKEQLIRRKS</sequence>
<keyword evidence="10" id="KW-0325">Glycoprotein</keyword>
<dbReference type="CDD" id="cd15283">
    <property type="entry name" value="7tmC_V2R_pheromone"/>
    <property type="match status" value="1"/>
</dbReference>
<evidence type="ECO:0000256" key="10">
    <source>
        <dbReference type="ARBA" id="ARBA00023180"/>
    </source>
</evidence>
<gene>
    <name evidence="15" type="primary">LOC103049286</name>
</gene>
<keyword evidence="7" id="KW-0297">G-protein coupled receptor</keyword>
<reference evidence="15" key="1">
    <citation type="submission" date="2025-08" db="UniProtKB">
        <authorList>
            <consortium name="RefSeq"/>
        </authorList>
    </citation>
    <scope>IDENTIFICATION</scope>
    <source>
        <tissue evidence="15">Liver</tissue>
    </source>
</reference>
<dbReference type="PROSITE" id="PS50259">
    <property type="entry name" value="G_PROTEIN_RECEP_F3_4"/>
    <property type="match status" value="1"/>
</dbReference>
<keyword evidence="5" id="KW-0732">Signal</keyword>
<evidence type="ECO:0000259" key="13">
    <source>
        <dbReference type="PROSITE" id="PS50259"/>
    </source>
</evidence>
<comment type="subcellular location">
    <subcellularLocation>
        <location evidence="1">Cell membrane</location>
        <topology evidence="1">Multi-pass membrane protein</topology>
    </subcellularLocation>
</comment>
<feature type="transmembrane region" description="Helical" evidence="12">
    <location>
        <begin position="365"/>
        <end position="387"/>
    </location>
</feature>
<dbReference type="Proteomes" id="UP000695026">
    <property type="component" value="Unplaced"/>
</dbReference>
<evidence type="ECO:0000256" key="1">
    <source>
        <dbReference type="ARBA" id="ARBA00004651"/>
    </source>
</evidence>
<dbReference type="KEGG" id="pbi:103049286"/>
<feature type="transmembrane region" description="Helical" evidence="12">
    <location>
        <begin position="249"/>
        <end position="273"/>
    </location>
</feature>
<dbReference type="Pfam" id="PF07562">
    <property type="entry name" value="NCD3G"/>
    <property type="match status" value="1"/>
</dbReference>
<organism evidence="14 15">
    <name type="scientific">Python bivittatus</name>
    <name type="common">Burmese python</name>
    <name type="synonym">Python molurus bivittatus</name>
    <dbReference type="NCBI Taxonomy" id="176946"/>
    <lineage>
        <taxon>Eukaryota</taxon>
        <taxon>Metazoa</taxon>
        <taxon>Chordata</taxon>
        <taxon>Craniata</taxon>
        <taxon>Vertebrata</taxon>
        <taxon>Euteleostomi</taxon>
        <taxon>Lepidosauria</taxon>
        <taxon>Squamata</taxon>
        <taxon>Bifurcata</taxon>
        <taxon>Unidentata</taxon>
        <taxon>Episquamata</taxon>
        <taxon>Toxicofera</taxon>
        <taxon>Serpentes</taxon>
        <taxon>Henophidia</taxon>
        <taxon>Pythonidae</taxon>
        <taxon>Python</taxon>
    </lineage>
</organism>
<feature type="domain" description="G-protein coupled receptors family 3 profile" evidence="13">
    <location>
        <begin position="250"/>
        <end position="514"/>
    </location>
</feature>
<dbReference type="SUPFAM" id="SSF53822">
    <property type="entry name" value="Periplasmic binding protein-like I"/>
    <property type="match status" value="2"/>
</dbReference>
<dbReference type="InterPro" id="IPR001828">
    <property type="entry name" value="ANF_lig-bd_rcpt"/>
</dbReference>
<evidence type="ECO:0000256" key="3">
    <source>
        <dbReference type="ARBA" id="ARBA00022475"/>
    </source>
</evidence>
<dbReference type="PRINTS" id="PR01535">
    <property type="entry name" value="VOMERONASL2R"/>
</dbReference>
<evidence type="ECO:0000313" key="14">
    <source>
        <dbReference type="Proteomes" id="UP000695026"/>
    </source>
</evidence>
<dbReference type="PRINTS" id="PR00248">
    <property type="entry name" value="GPCRMGR"/>
</dbReference>
<dbReference type="InterPro" id="IPR000337">
    <property type="entry name" value="GPCR_3"/>
</dbReference>
<dbReference type="GeneID" id="103049286"/>
<dbReference type="SUPFAM" id="SSF81665">
    <property type="entry name" value="Calcium ATPase, transmembrane domain M"/>
    <property type="match status" value="1"/>
</dbReference>
<dbReference type="InterPro" id="IPR028082">
    <property type="entry name" value="Peripla_BP_I"/>
</dbReference>
<dbReference type="OrthoDB" id="5984008at2759"/>
<keyword evidence="11" id="KW-0807">Transducer</keyword>
<dbReference type="PANTHER" id="PTHR24061:SF599">
    <property type="entry name" value="G-PROTEIN COUPLED RECEPTORS FAMILY 3 PROFILE DOMAIN-CONTAINING PROTEIN"/>
    <property type="match status" value="1"/>
</dbReference>
<keyword evidence="6 12" id="KW-1133">Transmembrane helix</keyword>
<keyword evidence="14" id="KW-1185">Reference proteome</keyword>
<dbReference type="InterPro" id="IPR017979">
    <property type="entry name" value="GPCR_3_CS"/>
</dbReference>
<dbReference type="RefSeq" id="XP_025031039.1">
    <property type="nucleotide sequence ID" value="XM_025175271.1"/>
</dbReference>
<name>A0A9F5MYI7_PYTBI</name>
<evidence type="ECO:0000256" key="11">
    <source>
        <dbReference type="ARBA" id="ARBA00023224"/>
    </source>
</evidence>
<evidence type="ECO:0000256" key="2">
    <source>
        <dbReference type="ARBA" id="ARBA00007242"/>
    </source>
</evidence>
<keyword evidence="3" id="KW-1003">Cell membrane</keyword>
<dbReference type="InterPro" id="IPR023298">
    <property type="entry name" value="ATPase_P-typ_TM_dom_sf"/>
</dbReference>
<dbReference type="AlphaFoldDB" id="A0A9F5MYI7"/>
<keyword evidence="4 12" id="KW-0812">Transmembrane</keyword>
<dbReference type="GO" id="GO:0004930">
    <property type="term" value="F:G protein-coupled receptor activity"/>
    <property type="evidence" value="ECO:0007669"/>
    <property type="project" value="UniProtKB-KW"/>
</dbReference>
<proteinExistence type="inferred from homology"/>
<evidence type="ECO:0000256" key="6">
    <source>
        <dbReference type="ARBA" id="ARBA00022989"/>
    </source>
</evidence>
<dbReference type="PANTHER" id="PTHR24061">
    <property type="entry name" value="CALCIUM-SENSING RECEPTOR-RELATED"/>
    <property type="match status" value="1"/>
</dbReference>
<dbReference type="OMA" id="VKICFFW"/>
<dbReference type="PROSITE" id="PS00981">
    <property type="entry name" value="G_PROTEIN_RECEP_F3_3"/>
    <property type="match status" value="1"/>
</dbReference>
<dbReference type="InterPro" id="IPR038550">
    <property type="entry name" value="GPCR_3_9-Cys_sf"/>
</dbReference>
<protein>
    <submittedName>
        <fullName evidence="15">Vomeronasal type-2 receptor 26-like</fullName>
    </submittedName>
</protein>
<accession>A0A9F5MYI7</accession>
<keyword evidence="9" id="KW-0675">Receptor</keyword>
<dbReference type="Pfam" id="PF00003">
    <property type="entry name" value="7tm_3"/>
    <property type="match status" value="1"/>
</dbReference>
<dbReference type="InterPro" id="IPR011500">
    <property type="entry name" value="GPCR_3_9-Cys_dom"/>
</dbReference>
<feature type="transmembrane region" description="Helical" evidence="12">
    <location>
        <begin position="444"/>
        <end position="464"/>
    </location>
</feature>
<dbReference type="Gene3D" id="2.10.50.30">
    <property type="entry name" value="GPCR, family 3, nine cysteines domain"/>
    <property type="match status" value="1"/>
</dbReference>
<keyword evidence="8 12" id="KW-0472">Membrane</keyword>
<feature type="transmembrane region" description="Helical" evidence="12">
    <location>
        <begin position="321"/>
        <end position="344"/>
    </location>
</feature>